<protein>
    <submittedName>
        <fullName evidence="1">Uncharacterized protein</fullName>
    </submittedName>
</protein>
<proteinExistence type="predicted"/>
<accession>A0A0E9VT82</accession>
<sequence length="32" mass="3650">MEIDFSRESGGCPGNAWSEWGGLWSQREFWGS</sequence>
<name>A0A0E9VT82_ANGAN</name>
<reference evidence="1" key="1">
    <citation type="submission" date="2014-11" db="EMBL/GenBank/DDBJ databases">
        <authorList>
            <person name="Amaro Gonzalez C."/>
        </authorList>
    </citation>
    <scope>NUCLEOTIDE SEQUENCE</scope>
</reference>
<organism evidence="1">
    <name type="scientific">Anguilla anguilla</name>
    <name type="common">European freshwater eel</name>
    <name type="synonym">Muraena anguilla</name>
    <dbReference type="NCBI Taxonomy" id="7936"/>
    <lineage>
        <taxon>Eukaryota</taxon>
        <taxon>Metazoa</taxon>
        <taxon>Chordata</taxon>
        <taxon>Craniata</taxon>
        <taxon>Vertebrata</taxon>
        <taxon>Euteleostomi</taxon>
        <taxon>Actinopterygii</taxon>
        <taxon>Neopterygii</taxon>
        <taxon>Teleostei</taxon>
        <taxon>Anguilliformes</taxon>
        <taxon>Anguillidae</taxon>
        <taxon>Anguilla</taxon>
    </lineage>
</organism>
<evidence type="ECO:0000313" key="1">
    <source>
        <dbReference type="EMBL" id="JAH81271.1"/>
    </source>
</evidence>
<dbReference type="EMBL" id="GBXM01027306">
    <property type="protein sequence ID" value="JAH81271.1"/>
    <property type="molecule type" value="Transcribed_RNA"/>
</dbReference>
<dbReference type="AlphaFoldDB" id="A0A0E9VT82"/>
<reference evidence="1" key="2">
    <citation type="journal article" date="2015" name="Fish Shellfish Immunol.">
        <title>Early steps in the European eel (Anguilla anguilla)-Vibrio vulnificus interaction in the gills: Role of the RtxA13 toxin.</title>
        <authorList>
            <person name="Callol A."/>
            <person name="Pajuelo D."/>
            <person name="Ebbesson L."/>
            <person name="Teles M."/>
            <person name="MacKenzie S."/>
            <person name="Amaro C."/>
        </authorList>
    </citation>
    <scope>NUCLEOTIDE SEQUENCE</scope>
</reference>